<evidence type="ECO:0000256" key="6">
    <source>
        <dbReference type="ARBA" id="ARBA00023211"/>
    </source>
</evidence>
<dbReference type="OrthoDB" id="1695362at2759"/>
<accession>A0A507CQ65</accession>
<evidence type="ECO:0000256" key="2">
    <source>
        <dbReference type="ARBA" id="ARBA00001946"/>
    </source>
</evidence>
<dbReference type="GO" id="GO:0016818">
    <property type="term" value="F:hydrolase activity, acting on acid anhydrides, in phosphorus-containing anhydrides"/>
    <property type="evidence" value="ECO:0007669"/>
    <property type="project" value="InterPro"/>
</dbReference>
<dbReference type="GO" id="GO:0046872">
    <property type="term" value="F:metal ion binding"/>
    <property type="evidence" value="ECO:0007669"/>
    <property type="project" value="UniProtKB-KW"/>
</dbReference>
<dbReference type="InterPro" id="IPR039121">
    <property type="entry name" value="NUDT19"/>
</dbReference>
<dbReference type="AlphaFoldDB" id="A0A507CQ65"/>
<evidence type="ECO:0000256" key="4">
    <source>
        <dbReference type="ARBA" id="ARBA00022801"/>
    </source>
</evidence>
<organism evidence="7 8">
    <name type="scientific">Synchytrium endobioticum</name>
    <dbReference type="NCBI Taxonomy" id="286115"/>
    <lineage>
        <taxon>Eukaryota</taxon>
        <taxon>Fungi</taxon>
        <taxon>Fungi incertae sedis</taxon>
        <taxon>Chytridiomycota</taxon>
        <taxon>Chytridiomycota incertae sedis</taxon>
        <taxon>Chytridiomycetes</taxon>
        <taxon>Synchytriales</taxon>
        <taxon>Synchytriaceae</taxon>
        <taxon>Synchytrium</taxon>
    </lineage>
</organism>
<dbReference type="InterPro" id="IPR015797">
    <property type="entry name" value="NUDIX_hydrolase-like_dom_sf"/>
</dbReference>
<comment type="cofactor">
    <cofactor evidence="1">
        <name>Mn(2+)</name>
        <dbReference type="ChEBI" id="CHEBI:29035"/>
    </cofactor>
</comment>
<evidence type="ECO:0000256" key="1">
    <source>
        <dbReference type="ARBA" id="ARBA00001936"/>
    </source>
</evidence>
<dbReference type="SUPFAM" id="SSF55811">
    <property type="entry name" value="Nudix"/>
    <property type="match status" value="1"/>
</dbReference>
<evidence type="ECO:0000313" key="8">
    <source>
        <dbReference type="Proteomes" id="UP000320475"/>
    </source>
</evidence>
<keyword evidence="6" id="KW-0464">Manganese</keyword>
<dbReference type="GO" id="GO:0005739">
    <property type="term" value="C:mitochondrion"/>
    <property type="evidence" value="ECO:0007669"/>
    <property type="project" value="TreeGrafter"/>
</dbReference>
<name>A0A507CQ65_9FUNG</name>
<dbReference type="CDD" id="cd18870">
    <property type="entry name" value="NUDIX_AcylCoAdiphos_Nudt19"/>
    <property type="match status" value="1"/>
</dbReference>
<protein>
    <submittedName>
        <fullName evidence="7">Uncharacterized protein</fullName>
    </submittedName>
</protein>
<dbReference type="VEuPathDB" id="FungiDB:SeMB42_g07184"/>
<proteinExistence type="predicted"/>
<keyword evidence="3" id="KW-0479">Metal-binding</keyword>
<dbReference type="PANTHER" id="PTHR12318">
    <property type="entry name" value="TESTOSTERONE-REGULATED PROTEIN RP2"/>
    <property type="match status" value="1"/>
</dbReference>
<comment type="caution">
    <text evidence="7">The sequence shown here is derived from an EMBL/GenBank/DDBJ whole genome shotgun (WGS) entry which is preliminary data.</text>
</comment>
<dbReference type="PANTHER" id="PTHR12318:SF0">
    <property type="entry name" value="ACYL-COENZYME A DIPHOSPHATASE NUDT19"/>
    <property type="match status" value="1"/>
</dbReference>
<reference evidence="7 8" key="1">
    <citation type="journal article" date="2019" name="Sci. Rep.">
        <title>Comparative genomics of chytrid fungi reveal insights into the obligate biotrophic and pathogenic lifestyle of Synchytrium endobioticum.</title>
        <authorList>
            <person name="van de Vossenberg B.T.L.H."/>
            <person name="Warris S."/>
            <person name="Nguyen H.D.T."/>
            <person name="van Gent-Pelzer M.P.E."/>
            <person name="Joly D.L."/>
            <person name="van de Geest H.C."/>
            <person name="Bonants P.J.M."/>
            <person name="Smith D.S."/>
            <person name="Levesque C.A."/>
            <person name="van der Lee T.A.J."/>
        </authorList>
    </citation>
    <scope>NUCLEOTIDE SEQUENCE [LARGE SCALE GENOMIC DNA]</scope>
    <source>
        <strain evidence="7 8">LEV6574</strain>
    </source>
</reference>
<sequence length="223" mass="24683">MAFAESQLLYRIFSEKISSGVAIIPAASIIVCSPIQGDAKGFRVLMLKRNNRGPFGGLMVFPGGALDPADHSPEWLTILDNPISKALAFKVAAIREAFEECGLNVFKPDLKLPVNEIAQWRKSVHDDGTKLLEMAKTTGCVPDLNRLGLYSNWITPAVESKRFDTWFYVYVSPKAVSSLRLHADEGTLKNCQHLDINTIISTYRNSVNLSRVFNPPIESLDSS</sequence>
<gene>
    <name evidence="7" type="ORF">SeLEV6574_g06177</name>
</gene>
<keyword evidence="4" id="KW-0378">Hydrolase</keyword>
<evidence type="ECO:0000256" key="5">
    <source>
        <dbReference type="ARBA" id="ARBA00022842"/>
    </source>
</evidence>
<keyword evidence="5" id="KW-0460">Magnesium</keyword>
<evidence type="ECO:0000313" key="7">
    <source>
        <dbReference type="EMBL" id="TPX41282.1"/>
    </source>
</evidence>
<comment type="cofactor">
    <cofactor evidence="2">
        <name>Mg(2+)</name>
        <dbReference type="ChEBI" id="CHEBI:18420"/>
    </cofactor>
</comment>
<dbReference type="Proteomes" id="UP000320475">
    <property type="component" value="Unassembled WGS sequence"/>
</dbReference>
<dbReference type="EMBL" id="QEAM01000331">
    <property type="protein sequence ID" value="TPX41282.1"/>
    <property type="molecule type" value="Genomic_DNA"/>
</dbReference>
<dbReference type="Gene3D" id="3.90.79.10">
    <property type="entry name" value="Nucleoside Triphosphate Pyrophosphohydrolase"/>
    <property type="match status" value="1"/>
</dbReference>
<evidence type="ECO:0000256" key="3">
    <source>
        <dbReference type="ARBA" id="ARBA00022723"/>
    </source>
</evidence>